<dbReference type="Proteomes" id="UP001501920">
    <property type="component" value="Chromosome 12"/>
</dbReference>
<evidence type="ECO:0000256" key="1">
    <source>
        <dbReference type="SAM" id="SignalP"/>
    </source>
</evidence>
<dbReference type="PROSITE" id="PS50835">
    <property type="entry name" value="IG_LIKE"/>
    <property type="match status" value="1"/>
</dbReference>
<dbReference type="SUPFAM" id="SSF48726">
    <property type="entry name" value="Immunoglobulin"/>
    <property type="match status" value="2"/>
</dbReference>
<dbReference type="PANTHER" id="PTHR46013:SF4">
    <property type="entry name" value="B-CELL RECEPTOR CD22-RELATED"/>
    <property type="match status" value="1"/>
</dbReference>
<reference evidence="3" key="3">
    <citation type="submission" date="2025-09" db="UniProtKB">
        <authorList>
            <consortium name="Ensembl"/>
        </authorList>
    </citation>
    <scope>IDENTIFICATION</scope>
</reference>
<name>A0AAR2K0K2_PYGNA</name>
<feature type="signal peptide" evidence="1">
    <location>
        <begin position="1"/>
        <end position="26"/>
    </location>
</feature>
<dbReference type="AlphaFoldDB" id="A0AAR2K0K2"/>
<evidence type="ECO:0000259" key="2">
    <source>
        <dbReference type="PROSITE" id="PS50835"/>
    </source>
</evidence>
<reference evidence="3" key="2">
    <citation type="submission" date="2025-08" db="UniProtKB">
        <authorList>
            <consortium name="Ensembl"/>
        </authorList>
    </citation>
    <scope>IDENTIFICATION</scope>
</reference>
<keyword evidence="1" id="KW-0732">Signal</keyword>
<evidence type="ECO:0000313" key="3">
    <source>
        <dbReference type="Ensembl" id="ENSPNAP00000055656.1"/>
    </source>
</evidence>
<dbReference type="Ensembl" id="ENSPNAT00000057963.1">
    <property type="protein sequence ID" value="ENSPNAP00000055656.1"/>
    <property type="gene ID" value="ENSPNAG00000036740.1"/>
</dbReference>
<keyword evidence="4" id="KW-1185">Reference proteome</keyword>
<feature type="chain" id="PRO_5043759064" description="Ig-like domain-containing protein" evidence="1">
    <location>
        <begin position="27"/>
        <end position="231"/>
    </location>
</feature>
<dbReference type="GeneTree" id="ENSGT01110000270588"/>
<dbReference type="InterPro" id="IPR007110">
    <property type="entry name" value="Ig-like_dom"/>
</dbReference>
<organism evidence="3 4">
    <name type="scientific">Pygocentrus nattereri</name>
    <name type="common">Red-bellied piranha</name>
    <dbReference type="NCBI Taxonomy" id="42514"/>
    <lineage>
        <taxon>Eukaryota</taxon>
        <taxon>Metazoa</taxon>
        <taxon>Chordata</taxon>
        <taxon>Craniata</taxon>
        <taxon>Vertebrata</taxon>
        <taxon>Euteleostomi</taxon>
        <taxon>Actinopterygii</taxon>
        <taxon>Neopterygii</taxon>
        <taxon>Teleostei</taxon>
        <taxon>Ostariophysi</taxon>
        <taxon>Characiformes</taxon>
        <taxon>Characoidei</taxon>
        <taxon>Pygocentrus</taxon>
    </lineage>
</organism>
<dbReference type="InterPro" id="IPR003599">
    <property type="entry name" value="Ig_sub"/>
</dbReference>
<reference evidence="3 4" key="1">
    <citation type="submission" date="2020-10" db="EMBL/GenBank/DDBJ databases">
        <title>Pygocentrus nattereri (red-bellied piranha) genome, fPygNat1, primary haplotype.</title>
        <authorList>
            <person name="Myers G."/>
            <person name="Meyer A."/>
            <person name="Karagic N."/>
            <person name="Pippel M."/>
            <person name="Winkler S."/>
            <person name="Tracey A."/>
            <person name="Wood J."/>
            <person name="Formenti G."/>
            <person name="Howe K."/>
            <person name="Fedrigo O."/>
            <person name="Jarvis E.D."/>
        </authorList>
    </citation>
    <scope>NUCLEOTIDE SEQUENCE [LARGE SCALE GENOMIC DNA]</scope>
</reference>
<accession>A0AAR2K0K2</accession>
<sequence>MMCSMLLWASVKTVGLLFLALSGSLGQNWRVTHIPSKICTLHHTSVVLPCKLTYPTGEMVTTSVWHYKKQTDAEPVVVPVVQEFGEHVEDCSLTLNNMTQDNAGIYQFSFTTDISTQNLTNEDGVTLEITDLEVEMVSKSDVVLEGEWVTLVCGTCIPSITLPTYIWHKDGRPHSRTHGVNQLDLEEAKPEDSGSYSCSINGHEGLLSSAVNFTVKCKSTSTIIYIAPKDY</sequence>
<dbReference type="InterPro" id="IPR013783">
    <property type="entry name" value="Ig-like_fold"/>
</dbReference>
<dbReference type="Pfam" id="PF13927">
    <property type="entry name" value="Ig_3"/>
    <property type="match status" value="1"/>
</dbReference>
<protein>
    <recommendedName>
        <fullName evidence="2">Ig-like domain-containing protein</fullName>
    </recommendedName>
</protein>
<dbReference type="InterPro" id="IPR036179">
    <property type="entry name" value="Ig-like_dom_sf"/>
</dbReference>
<dbReference type="SMART" id="SM00409">
    <property type="entry name" value="IG"/>
    <property type="match status" value="2"/>
</dbReference>
<dbReference type="PANTHER" id="PTHR46013">
    <property type="entry name" value="VASCULAR CELL ADHESION MOLECULE 1"/>
    <property type="match status" value="1"/>
</dbReference>
<evidence type="ECO:0000313" key="4">
    <source>
        <dbReference type="Proteomes" id="UP001501920"/>
    </source>
</evidence>
<proteinExistence type="predicted"/>
<dbReference type="Gene3D" id="2.60.40.10">
    <property type="entry name" value="Immunoglobulins"/>
    <property type="match status" value="2"/>
</dbReference>
<feature type="domain" description="Ig-like" evidence="2">
    <location>
        <begin position="132"/>
        <end position="214"/>
    </location>
</feature>